<dbReference type="PANTHER" id="PTHR45947:SF3">
    <property type="entry name" value="SULFOQUINOVOSYL TRANSFERASE SQD2"/>
    <property type="match status" value="1"/>
</dbReference>
<feature type="domain" description="Glycosyl transferase family 1" evidence="1">
    <location>
        <begin position="223"/>
        <end position="388"/>
    </location>
</feature>
<dbReference type="AlphaFoldDB" id="A0A495S402"/>
<dbReference type="Proteomes" id="UP000280091">
    <property type="component" value="Unassembled WGS sequence"/>
</dbReference>
<dbReference type="Pfam" id="PF00534">
    <property type="entry name" value="Glycos_transf_1"/>
    <property type="match status" value="1"/>
</dbReference>
<evidence type="ECO:0000313" key="2">
    <source>
        <dbReference type="EMBL" id="RKS94562.1"/>
    </source>
</evidence>
<sequence>MSNKTKTIVATCYAINPYKGSEDGMGWNFVYQIARFNKVFAVTRKNNQGAIEKFMIQNPDLIYNNITFLYYDLPYWMRFWKKGGRGAMLYYYMWQRGIVKFIKDKKLHFDIVHNVNFHNDWTPSFLYKLEKPMVWGPVGHHPIIPQQYLKFASTRFKLKDSLTWLIKKFFWKWSPSLNKTIENANHIWCMNDSVPSILNLKNQPFSVYPSVASEDFYTDAIAKKENFHLISVGRFVTLKGFDLTLHSFATFVNALSLPERQRCKLTLVGSGPEKLLYEKIIAQNNIAQYVEIIEWIERPKLMQLYEKSTAFLFPSHEGAGMVVAEALSFGLPIICLDNEGPGQYIDSSCGFAIPESDYLETVIGLKTAIQELYTNRDLLDRMSINARKKYQERFTWNSRGDHLRTIYNQLKP</sequence>
<evidence type="ECO:0000259" key="1">
    <source>
        <dbReference type="Pfam" id="PF00534"/>
    </source>
</evidence>
<proteinExistence type="predicted"/>
<comment type="caution">
    <text evidence="2">The sequence shown here is derived from an EMBL/GenBank/DDBJ whole genome shotgun (WGS) entry which is preliminary data.</text>
</comment>
<dbReference type="GO" id="GO:0016757">
    <property type="term" value="F:glycosyltransferase activity"/>
    <property type="evidence" value="ECO:0007669"/>
    <property type="project" value="InterPro"/>
</dbReference>
<dbReference type="EMBL" id="RBXA01000001">
    <property type="protein sequence ID" value="RKS94562.1"/>
    <property type="molecule type" value="Genomic_DNA"/>
</dbReference>
<dbReference type="SUPFAM" id="SSF53756">
    <property type="entry name" value="UDP-Glycosyltransferase/glycogen phosphorylase"/>
    <property type="match status" value="1"/>
</dbReference>
<protein>
    <submittedName>
        <fullName evidence="2">Glycosyltransferase involved in cell wall biosynthesis</fullName>
    </submittedName>
</protein>
<gene>
    <name evidence="2" type="ORF">BC952_0173</name>
</gene>
<dbReference type="Gene3D" id="3.40.50.2000">
    <property type="entry name" value="Glycogen Phosphorylase B"/>
    <property type="match status" value="2"/>
</dbReference>
<dbReference type="PANTHER" id="PTHR45947">
    <property type="entry name" value="SULFOQUINOVOSYL TRANSFERASE SQD2"/>
    <property type="match status" value="1"/>
</dbReference>
<name>A0A495S402_9FLAO</name>
<reference evidence="2 3" key="1">
    <citation type="submission" date="2018-10" db="EMBL/GenBank/DDBJ databases">
        <title>Genomic Encyclopedia of Archaeal and Bacterial Type Strains, Phase II (KMG-II): from individual species to whole genera.</title>
        <authorList>
            <person name="Goeker M."/>
        </authorList>
    </citation>
    <scope>NUCLEOTIDE SEQUENCE [LARGE SCALE GENOMIC DNA]</scope>
    <source>
        <strain evidence="2 3">DSM 15094</strain>
    </source>
</reference>
<dbReference type="CDD" id="cd03801">
    <property type="entry name" value="GT4_PimA-like"/>
    <property type="match status" value="1"/>
</dbReference>
<accession>A0A495S402</accession>
<keyword evidence="2" id="KW-0808">Transferase</keyword>
<dbReference type="InterPro" id="IPR001296">
    <property type="entry name" value="Glyco_trans_1"/>
</dbReference>
<dbReference type="OrthoDB" id="596635at2"/>
<organism evidence="2 3">
    <name type="scientific">Flavobacterium limicola</name>
    <dbReference type="NCBI Taxonomy" id="180441"/>
    <lineage>
        <taxon>Bacteria</taxon>
        <taxon>Pseudomonadati</taxon>
        <taxon>Bacteroidota</taxon>
        <taxon>Flavobacteriia</taxon>
        <taxon>Flavobacteriales</taxon>
        <taxon>Flavobacteriaceae</taxon>
        <taxon>Flavobacterium</taxon>
    </lineage>
</organism>
<keyword evidence="3" id="KW-1185">Reference proteome</keyword>
<dbReference type="RefSeq" id="WP_121363847.1">
    <property type="nucleotide sequence ID" value="NZ_RBXA01000001.1"/>
</dbReference>
<dbReference type="InterPro" id="IPR050194">
    <property type="entry name" value="Glycosyltransferase_grp1"/>
</dbReference>
<evidence type="ECO:0000313" key="3">
    <source>
        <dbReference type="Proteomes" id="UP000280091"/>
    </source>
</evidence>